<evidence type="ECO:0000259" key="1">
    <source>
        <dbReference type="Pfam" id="PF07687"/>
    </source>
</evidence>
<dbReference type="SUPFAM" id="SSF53187">
    <property type="entry name" value="Zn-dependent exopeptidases"/>
    <property type="match status" value="1"/>
</dbReference>
<organism evidence="2 3">
    <name type="scientific">Candidatus Vagococcus giribetii</name>
    <dbReference type="NCBI Taxonomy" id="2230876"/>
    <lineage>
        <taxon>Bacteria</taxon>
        <taxon>Bacillati</taxon>
        <taxon>Bacillota</taxon>
        <taxon>Bacilli</taxon>
        <taxon>Lactobacillales</taxon>
        <taxon>Enterococcaceae</taxon>
        <taxon>Vagococcus</taxon>
    </lineage>
</organism>
<dbReference type="PIRSF" id="PIRSF005962">
    <property type="entry name" value="Pept_M20D_amidohydro"/>
    <property type="match status" value="1"/>
</dbReference>
<dbReference type="SUPFAM" id="SSF55031">
    <property type="entry name" value="Bacterial exopeptidase dimerisation domain"/>
    <property type="match status" value="1"/>
</dbReference>
<dbReference type="InterPro" id="IPR017439">
    <property type="entry name" value="Amidohydrolase"/>
</dbReference>
<name>A0ABS3HPR8_9ENTE</name>
<dbReference type="NCBIfam" id="TIGR01891">
    <property type="entry name" value="amidohydrolases"/>
    <property type="match status" value="1"/>
</dbReference>
<dbReference type="PANTHER" id="PTHR11014">
    <property type="entry name" value="PEPTIDASE M20 FAMILY MEMBER"/>
    <property type="match status" value="1"/>
</dbReference>
<evidence type="ECO:0000313" key="2">
    <source>
        <dbReference type="EMBL" id="MBO0475740.1"/>
    </source>
</evidence>
<keyword evidence="3" id="KW-1185">Reference proteome</keyword>
<dbReference type="Gene3D" id="3.30.70.360">
    <property type="match status" value="1"/>
</dbReference>
<gene>
    <name evidence="2" type="ORF">DOK76_01580</name>
</gene>
<dbReference type="Pfam" id="PF01546">
    <property type="entry name" value="Peptidase_M20"/>
    <property type="match status" value="1"/>
</dbReference>
<feature type="domain" description="Peptidase M20 dimerisation" evidence="1">
    <location>
        <begin position="183"/>
        <end position="278"/>
    </location>
</feature>
<sequence length="391" mass="43184">MMSKLITILKNNEEKIIAYRRYLHQHPELSYLETNTSSYIEKVYQNKACLVQKVSGNSLIVTIKGKSGGKTLAIRGDFDALPIEERTNLSFSSLNPGVMHACGHDGHTAYLLGLADVLIQTKELWQGTIKIIHQAAEEVPPGGALEVVRSGLLDDVDCILGLHLWSPLSFGTIGCTSGSIMAGRSKFEVNFKGKGGHGSSPQLSKDTNLAVAFFQTAVQTIVSRRIDPFELATLTIGSVEGGGVFNVIKEEVSLSGDVRYVSNDVKDTIESEFRKILEGIKIMFDVDYELNYTHDYPTLKNDEHLTNEILNILQKSKNLAVKEIKTAYKVSASEDFAYYKDMAPICYLFVGAAPDVGLSYPHHHPKFDINEKSLLLAAELMAEIVIKLLDK</sequence>
<dbReference type="RefSeq" id="WP_206964494.1">
    <property type="nucleotide sequence ID" value="NZ_JAFLVX010000005.1"/>
</dbReference>
<reference evidence="2 3" key="1">
    <citation type="submission" date="2021-03" db="EMBL/GenBank/DDBJ databases">
        <title>Enterococcal diversity collection.</title>
        <authorList>
            <person name="Gilmore M.S."/>
            <person name="Schwartzman J."/>
            <person name="Van Tyne D."/>
            <person name="Martin M."/>
            <person name="Earl A.M."/>
            <person name="Manson A.L."/>
            <person name="Straub T."/>
            <person name="Salamzade R."/>
            <person name="Saavedra J."/>
            <person name="Lebreton F."/>
            <person name="Prichula J."/>
            <person name="Schaufler K."/>
            <person name="Gaca A."/>
            <person name="Sgardioli B."/>
            <person name="Wagenaar J."/>
            <person name="Strong T."/>
        </authorList>
    </citation>
    <scope>NUCLEOTIDE SEQUENCE [LARGE SCALE GENOMIC DNA]</scope>
    <source>
        <strain evidence="2 3">DIV0080</strain>
    </source>
</reference>
<evidence type="ECO:0000313" key="3">
    <source>
        <dbReference type="Proteomes" id="UP000664857"/>
    </source>
</evidence>
<dbReference type="InterPro" id="IPR011650">
    <property type="entry name" value="Peptidase_M20_dimer"/>
</dbReference>
<dbReference type="InterPro" id="IPR036264">
    <property type="entry name" value="Bact_exopeptidase_dim_dom"/>
</dbReference>
<dbReference type="Gene3D" id="3.40.630.10">
    <property type="entry name" value="Zn peptidases"/>
    <property type="match status" value="1"/>
</dbReference>
<comment type="caution">
    <text evidence="2">The sequence shown here is derived from an EMBL/GenBank/DDBJ whole genome shotgun (WGS) entry which is preliminary data.</text>
</comment>
<dbReference type="Pfam" id="PF07687">
    <property type="entry name" value="M20_dimer"/>
    <property type="match status" value="1"/>
</dbReference>
<accession>A0ABS3HPR8</accession>
<protein>
    <submittedName>
        <fullName evidence="2">Amidohydrolase</fullName>
    </submittedName>
</protein>
<dbReference type="Proteomes" id="UP000664857">
    <property type="component" value="Unassembled WGS sequence"/>
</dbReference>
<dbReference type="EMBL" id="JAFLVX010000005">
    <property type="protein sequence ID" value="MBO0475740.1"/>
    <property type="molecule type" value="Genomic_DNA"/>
</dbReference>
<proteinExistence type="predicted"/>
<dbReference type="InterPro" id="IPR002933">
    <property type="entry name" value="Peptidase_M20"/>
</dbReference>
<dbReference type="PANTHER" id="PTHR11014:SF63">
    <property type="entry name" value="METALLOPEPTIDASE, PUTATIVE (AFU_ORTHOLOGUE AFUA_6G09600)-RELATED"/>
    <property type="match status" value="1"/>
</dbReference>